<gene>
    <name evidence="1" type="ORF">G2W53_024383</name>
</gene>
<keyword evidence="2" id="KW-1185">Reference proteome</keyword>
<evidence type="ECO:0000313" key="2">
    <source>
        <dbReference type="Proteomes" id="UP000634136"/>
    </source>
</evidence>
<sequence length="66" mass="7280">MRYQNQFHKNNTDTSMVTAGIRLLWARYANSVNKSISDERLNAGGGICLVSSVSASAFGTSRVLQW</sequence>
<comment type="caution">
    <text evidence="1">The sequence shown here is derived from an EMBL/GenBank/DDBJ whole genome shotgun (WGS) entry which is preliminary data.</text>
</comment>
<evidence type="ECO:0000313" key="1">
    <source>
        <dbReference type="EMBL" id="KAF7818928.1"/>
    </source>
</evidence>
<dbReference type="Proteomes" id="UP000634136">
    <property type="component" value="Unassembled WGS sequence"/>
</dbReference>
<dbReference type="EMBL" id="JAAIUW010000008">
    <property type="protein sequence ID" value="KAF7818928.1"/>
    <property type="molecule type" value="Genomic_DNA"/>
</dbReference>
<accession>A0A834WFF0</accession>
<dbReference type="AlphaFoldDB" id="A0A834WFF0"/>
<protein>
    <submittedName>
        <fullName evidence="1">Uncharacterized protein</fullName>
    </submittedName>
</protein>
<proteinExistence type="predicted"/>
<name>A0A834WFF0_9FABA</name>
<organism evidence="1 2">
    <name type="scientific">Senna tora</name>
    <dbReference type="NCBI Taxonomy" id="362788"/>
    <lineage>
        <taxon>Eukaryota</taxon>
        <taxon>Viridiplantae</taxon>
        <taxon>Streptophyta</taxon>
        <taxon>Embryophyta</taxon>
        <taxon>Tracheophyta</taxon>
        <taxon>Spermatophyta</taxon>
        <taxon>Magnoliopsida</taxon>
        <taxon>eudicotyledons</taxon>
        <taxon>Gunneridae</taxon>
        <taxon>Pentapetalae</taxon>
        <taxon>rosids</taxon>
        <taxon>fabids</taxon>
        <taxon>Fabales</taxon>
        <taxon>Fabaceae</taxon>
        <taxon>Caesalpinioideae</taxon>
        <taxon>Cassia clade</taxon>
        <taxon>Senna</taxon>
    </lineage>
</organism>
<reference evidence="1" key="1">
    <citation type="submission" date="2020-09" db="EMBL/GenBank/DDBJ databases">
        <title>Genome-Enabled Discovery of Anthraquinone Biosynthesis in Senna tora.</title>
        <authorList>
            <person name="Kang S.-H."/>
            <person name="Pandey R.P."/>
            <person name="Lee C.-M."/>
            <person name="Sim J.-S."/>
            <person name="Jeong J.-T."/>
            <person name="Choi B.-S."/>
            <person name="Jung M."/>
            <person name="Ginzburg D."/>
            <person name="Zhao K."/>
            <person name="Won S.Y."/>
            <person name="Oh T.-J."/>
            <person name="Yu Y."/>
            <person name="Kim N.-H."/>
            <person name="Lee O.R."/>
            <person name="Lee T.-H."/>
            <person name="Bashyal P."/>
            <person name="Kim T.-S."/>
            <person name="Lee W.-H."/>
            <person name="Kawkins C."/>
            <person name="Kim C.-K."/>
            <person name="Kim J.S."/>
            <person name="Ahn B.O."/>
            <person name="Rhee S.Y."/>
            <person name="Sohng J.K."/>
        </authorList>
    </citation>
    <scope>NUCLEOTIDE SEQUENCE</scope>
    <source>
        <tissue evidence="1">Leaf</tissue>
    </source>
</reference>